<name>A0ABW0X017_9ACTN</name>
<evidence type="ECO:0000313" key="2">
    <source>
        <dbReference type="Proteomes" id="UP001595975"/>
    </source>
</evidence>
<comment type="caution">
    <text evidence="1">The sequence shown here is derived from an EMBL/GenBank/DDBJ whole genome shotgun (WGS) entry which is preliminary data.</text>
</comment>
<reference evidence="2" key="1">
    <citation type="journal article" date="2019" name="Int. J. Syst. Evol. Microbiol.">
        <title>The Global Catalogue of Microorganisms (GCM) 10K type strain sequencing project: providing services to taxonomists for standard genome sequencing and annotation.</title>
        <authorList>
            <consortium name="The Broad Institute Genomics Platform"/>
            <consortium name="The Broad Institute Genome Sequencing Center for Infectious Disease"/>
            <person name="Wu L."/>
            <person name="Ma J."/>
        </authorList>
    </citation>
    <scope>NUCLEOTIDE SEQUENCE [LARGE SCALE GENOMIC DNA]</scope>
    <source>
        <strain evidence="2">CGMCC 4.1437</strain>
    </source>
</reference>
<dbReference type="EMBL" id="JBHSOF010000008">
    <property type="protein sequence ID" value="MFC5663138.1"/>
    <property type="molecule type" value="Genomic_DNA"/>
</dbReference>
<organism evidence="1 2">
    <name type="scientific">Kitasatospora misakiensis</name>
    <dbReference type="NCBI Taxonomy" id="67330"/>
    <lineage>
        <taxon>Bacteria</taxon>
        <taxon>Bacillati</taxon>
        <taxon>Actinomycetota</taxon>
        <taxon>Actinomycetes</taxon>
        <taxon>Kitasatosporales</taxon>
        <taxon>Streptomycetaceae</taxon>
        <taxon>Kitasatospora</taxon>
    </lineage>
</organism>
<keyword evidence="2" id="KW-1185">Reference proteome</keyword>
<protein>
    <submittedName>
        <fullName evidence="1">DUF5959 family protein</fullName>
    </submittedName>
</protein>
<dbReference type="InterPro" id="IPR046003">
    <property type="entry name" value="DUF5959"/>
</dbReference>
<proteinExistence type="predicted"/>
<dbReference type="Proteomes" id="UP001595975">
    <property type="component" value="Unassembled WGS sequence"/>
</dbReference>
<accession>A0ABW0X017</accession>
<evidence type="ECO:0000313" key="1">
    <source>
        <dbReference type="EMBL" id="MFC5663138.1"/>
    </source>
</evidence>
<dbReference type="RefSeq" id="WP_380224789.1">
    <property type="nucleotide sequence ID" value="NZ_JBHSOF010000008.1"/>
</dbReference>
<dbReference type="Pfam" id="PF19384">
    <property type="entry name" value="DUF5959"/>
    <property type="match status" value="1"/>
</dbReference>
<sequence length="130" mass="14747">MFPFELVRLTDSENEIRITVHSPDGASFWEAEIAVTSLFVKGSTLLMLSRAKLESWQQALDSLKLGHDIIWMHTDRGPTVSIQLDGERDCPEIVVEDESISMVTVRIPIALEEGWIADHQARVNQFIEQL</sequence>
<gene>
    <name evidence="1" type="ORF">ACFP3U_09100</name>
</gene>